<evidence type="ECO:0000313" key="2">
    <source>
        <dbReference type="Proteomes" id="UP000229681"/>
    </source>
</evidence>
<dbReference type="AlphaFoldDB" id="A0A2M8P7J7"/>
<dbReference type="EMBL" id="PGTM01000902">
    <property type="protein sequence ID" value="PJF33509.1"/>
    <property type="molecule type" value="Genomic_DNA"/>
</dbReference>
<reference evidence="1 2" key="1">
    <citation type="submission" date="2017-11" db="EMBL/GenBank/DDBJ databases">
        <title>Evolution of Phototrophy in the Chloroflexi Phylum Driven by Horizontal Gene Transfer.</title>
        <authorList>
            <person name="Ward L.M."/>
            <person name="Hemp J."/>
            <person name="Shih P.M."/>
            <person name="Mcglynn S.E."/>
            <person name="Fischer W."/>
        </authorList>
    </citation>
    <scope>NUCLEOTIDE SEQUENCE [LARGE SCALE GENOMIC DNA]</scope>
    <source>
        <strain evidence="1">JP3_13</strain>
    </source>
</reference>
<organism evidence="1 2">
    <name type="scientific">Candidatus Thermofonsia Clade 1 bacterium</name>
    <dbReference type="NCBI Taxonomy" id="2364210"/>
    <lineage>
        <taxon>Bacteria</taxon>
        <taxon>Bacillati</taxon>
        <taxon>Chloroflexota</taxon>
        <taxon>Candidatus Thermofontia</taxon>
        <taxon>Candidatus Thermofonsia Clade 1</taxon>
    </lineage>
</organism>
<accession>A0A2M8P7J7</accession>
<gene>
    <name evidence="1" type="ORF">CUN49_18410</name>
</gene>
<feature type="non-terminal residue" evidence="1">
    <location>
        <position position="1"/>
    </location>
</feature>
<protein>
    <submittedName>
        <fullName evidence="1">Uncharacterized protein</fullName>
    </submittedName>
</protein>
<sequence>FSNKARVEAMWEEFRAFWLNPRDPAHRELLERYGVDYVIVPQLFMRPESFARMFRWRLPLPEYMVYDVTAVAELPYLELVFDRDGAQVYRVRRTP</sequence>
<name>A0A2M8P7J7_9CHLR</name>
<proteinExistence type="predicted"/>
<dbReference type="Proteomes" id="UP000229681">
    <property type="component" value="Unassembled WGS sequence"/>
</dbReference>
<comment type="caution">
    <text evidence="1">The sequence shown here is derived from an EMBL/GenBank/DDBJ whole genome shotgun (WGS) entry which is preliminary data.</text>
</comment>
<evidence type="ECO:0000313" key="1">
    <source>
        <dbReference type="EMBL" id="PJF33509.1"/>
    </source>
</evidence>